<dbReference type="GO" id="GO:0003677">
    <property type="term" value="F:DNA binding"/>
    <property type="evidence" value="ECO:0007669"/>
    <property type="project" value="UniProtKB-KW"/>
</dbReference>
<comment type="caution">
    <text evidence="3">The sequence shown here is derived from an EMBL/GenBank/DDBJ whole genome shotgun (WGS) entry which is preliminary data.</text>
</comment>
<name>A0ABW9Z0D9_9HYPH</name>
<evidence type="ECO:0000259" key="2">
    <source>
        <dbReference type="Pfam" id="PF03869"/>
    </source>
</evidence>
<dbReference type="InterPro" id="IPR005569">
    <property type="entry name" value="Arc_DNA-bd_dom"/>
</dbReference>
<dbReference type="RefSeq" id="WP_161726010.1">
    <property type="nucleotide sequence ID" value="NZ_JAAAXI010000027.1"/>
</dbReference>
<protein>
    <submittedName>
        <fullName evidence="3">Arc family DNA-binding protein</fullName>
    </submittedName>
</protein>
<keyword evidence="1" id="KW-0175">Coiled coil</keyword>
<reference evidence="3 4" key="1">
    <citation type="submission" date="2020-01" db="EMBL/GenBank/DDBJ databases">
        <title>Microvirga sp. nov., an arsenate reduction bacterium isolated from Tibet hotspring sediments.</title>
        <authorList>
            <person name="Yuan C.-G."/>
        </authorList>
    </citation>
    <scope>NUCLEOTIDE SEQUENCE [LARGE SCALE GENOMIC DNA]</scope>
    <source>
        <strain evidence="3 4">SYSU G3D203</strain>
    </source>
</reference>
<organism evidence="3 4">
    <name type="scientific">Microvirga arsenatis</name>
    <dbReference type="NCBI Taxonomy" id="2692265"/>
    <lineage>
        <taxon>Bacteria</taxon>
        <taxon>Pseudomonadati</taxon>
        <taxon>Pseudomonadota</taxon>
        <taxon>Alphaproteobacteria</taxon>
        <taxon>Hyphomicrobiales</taxon>
        <taxon>Methylobacteriaceae</taxon>
        <taxon>Microvirga</taxon>
    </lineage>
</organism>
<dbReference type="InterPro" id="IPR010985">
    <property type="entry name" value="Ribbon_hlx_hlx"/>
</dbReference>
<feature type="coiled-coil region" evidence="1">
    <location>
        <begin position="61"/>
        <end position="88"/>
    </location>
</feature>
<dbReference type="EMBL" id="JAAAXJ010000003">
    <property type="protein sequence ID" value="NBJ24124.1"/>
    <property type="molecule type" value="Genomic_DNA"/>
</dbReference>
<proteinExistence type="predicted"/>
<evidence type="ECO:0000313" key="4">
    <source>
        <dbReference type="Proteomes" id="UP000818323"/>
    </source>
</evidence>
<accession>A0ABW9Z0D9</accession>
<dbReference type="InterPro" id="IPR013321">
    <property type="entry name" value="Arc_rbn_hlx_hlx"/>
</dbReference>
<dbReference type="Gene3D" id="1.10.1220.10">
    <property type="entry name" value="Met repressor-like"/>
    <property type="match status" value="1"/>
</dbReference>
<evidence type="ECO:0000256" key="1">
    <source>
        <dbReference type="SAM" id="Coils"/>
    </source>
</evidence>
<dbReference type="Proteomes" id="UP000818323">
    <property type="component" value="Unassembled WGS sequence"/>
</dbReference>
<keyword evidence="3" id="KW-0238">DNA-binding</keyword>
<dbReference type="SUPFAM" id="SSF47598">
    <property type="entry name" value="Ribbon-helix-helix"/>
    <property type="match status" value="1"/>
</dbReference>
<feature type="domain" description="Arc-like DNA binding" evidence="2">
    <location>
        <begin position="2"/>
        <end position="48"/>
    </location>
</feature>
<gene>
    <name evidence="3" type="ORF">GR303_07110</name>
</gene>
<evidence type="ECO:0000313" key="3">
    <source>
        <dbReference type="EMBL" id="NBJ24124.1"/>
    </source>
</evidence>
<keyword evidence="4" id="KW-1185">Reference proteome</keyword>
<sequence>MSREDPHFRLRFPEELRAKVEKAAEANRRSMTAEILARLERSFDKEQRFDILSRMSKEALLQVAIDQIDRNQETLAEIREALELFQAAPASTKKRDIKPSPSSEGEE</sequence>
<dbReference type="Pfam" id="PF03869">
    <property type="entry name" value="Arc"/>
    <property type="match status" value="1"/>
</dbReference>